<reference evidence="1 2" key="1">
    <citation type="submission" date="2016-10" db="EMBL/GenBank/DDBJ databases">
        <authorList>
            <person name="de Groot N.N."/>
        </authorList>
    </citation>
    <scope>NUCLEOTIDE SEQUENCE [LARGE SCALE GENOMIC DNA]</scope>
    <source>
        <strain evidence="1 2">SLAS-1</strain>
    </source>
</reference>
<protein>
    <submittedName>
        <fullName evidence="1">Uncharacterized protein</fullName>
    </submittedName>
</protein>
<keyword evidence="2" id="KW-1185">Reference proteome</keyword>
<evidence type="ECO:0000313" key="2">
    <source>
        <dbReference type="Proteomes" id="UP000199476"/>
    </source>
</evidence>
<proteinExistence type="predicted"/>
<dbReference type="AlphaFoldDB" id="A0A1G9SBG0"/>
<gene>
    <name evidence="1" type="ORF">SAMN04488692_12727</name>
</gene>
<dbReference type="EMBL" id="FNGO01000027">
    <property type="protein sequence ID" value="SDM32680.1"/>
    <property type="molecule type" value="Genomic_DNA"/>
</dbReference>
<dbReference type="STRING" id="321763.SAMN04488692_12727"/>
<organism evidence="1 2">
    <name type="scientific">Halarsenatibacter silvermanii</name>
    <dbReference type="NCBI Taxonomy" id="321763"/>
    <lineage>
        <taxon>Bacteria</taxon>
        <taxon>Bacillati</taxon>
        <taxon>Bacillota</taxon>
        <taxon>Clostridia</taxon>
        <taxon>Halanaerobiales</taxon>
        <taxon>Halarsenatibacteraceae</taxon>
        <taxon>Halarsenatibacter</taxon>
    </lineage>
</organism>
<sequence length="78" mass="9671">MTKDLNNKTKDYNKRNKFEKFCNTVNEMGFLSAINRVRRYLSYKFLKSIEKKLSERYYFKICNFLFRIDGIKFEYKKI</sequence>
<evidence type="ECO:0000313" key="1">
    <source>
        <dbReference type="EMBL" id="SDM32680.1"/>
    </source>
</evidence>
<dbReference type="Proteomes" id="UP000199476">
    <property type="component" value="Unassembled WGS sequence"/>
</dbReference>
<dbReference type="RefSeq" id="WP_089761821.1">
    <property type="nucleotide sequence ID" value="NZ_FNGO01000027.1"/>
</dbReference>
<name>A0A1G9SBG0_9FIRM</name>
<accession>A0A1G9SBG0</accession>